<evidence type="ECO:0000256" key="2">
    <source>
        <dbReference type="ARBA" id="ARBA00022807"/>
    </source>
</evidence>
<dbReference type="InterPro" id="IPR000118">
    <property type="entry name" value="Granulin"/>
</dbReference>
<evidence type="ECO:0000259" key="7">
    <source>
        <dbReference type="SMART" id="SM00277"/>
    </source>
</evidence>
<evidence type="ECO:0000256" key="5">
    <source>
        <dbReference type="SAM" id="MobiDB-lite"/>
    </source>
</evidence>
<dbReference type="GO" id="GO:0008234">
    <property type="term" value="F:cysteine-type peptidase activity"/>
    <property type="evidence" value="ECO:0007669"/>
    <property type="project" value="UniProtKB-KW"/>
</dbReference>
<evidence type="ECO:0000256" key="3">
    <source>
        <dbReference type="ARBA" id="ARBA00023157"/>
    </source>
</evidence>
<dbReference type="GO" id="GO:0006508">
    <property type="term" value="P:proteolysis"/>
    <property type="evidence" value="ECO:0007669"/>
    <property type="project" value="InterPro"/>
</dbReference>
<feature type="domain" description="Granulins" evidence="7">
    <location>
        <begin position="394"/>
        <end position="451"/>
    </location>
</feature>
<evidence type="ECO:0000256" key="4">
    <source>
        <dbReference type="ARBA" id="ARBA00023180"/>
    </source>
</evidence>
<evidence type="ECO:0000259" key="9">
    <source>
        <dbReference type="SMART" id="SM00848"/>
    </source>
</evidence>
<dbReference type="InterPro" id="IPR025661">
    <property type="entry name" value="Pept_asp_AS"/>
</dbReference>
<dbReference type="InterPro" id="IPR013128">
    <property type="entry name" value="Peptidase_C1A"/>
</dbReference>
<reference evidence="10" key="1">
    <citation type="submission" date="2018-07" db="EMBL/GenBank/DDBJ databases">
        <title>A papain-like cysteine protease prepares cyclotide precursors for cyclisation.</title>
        <authorList>
            <person name="Rehm F.B.H."/>
            <person name="Jackson M.A."/>
            <person name="De Geyter E."/>
            <person name="Yap K."/>
            <person name="Gilding E.K."/>
            <person name="Durek T."/>
            <person name="Craik D.J."/>
        </authorList>
    </citation>
    <scope>NUCLEOTIDE SEQUENCE</scope>
    <source>
        <strain evidence="10">T2.1_27399c0_g1_i1</strain>
    </source>
</reference>
<dbReference type="SMART" id="SM00848">
    <property type="entry name" value="Inhibitor_I29"/>
    <property type="match status" value="1"/>
</dbReference>
<feature type="region of interest" description="Disordered" evidence="5">
    <location>
        <begin position="365"/>
        <end position="386"/>
    </location>
</feature>
<dbReference type="Gene3D" id="2.10.25.160">
    <property type="entry name" value="Granulin"/>
    <property type="match status" value="1"/>
</dbReference>
<feature type="compositionally biased region" description="Pro residues" evidence="5">
    <location>
        <begin position="367"/>
        <end position="386"/>
    </location>
</feature>
<dbReference type="PANTHER" id="PTHR12411">
    <property type="entry name" value="CYSTEINE PROTEASE FAMILY C1-RELATED"/>
    <property type="match status" value="1"/>
</dbReference>
<dbReference type="FunFam" id="3.90.70.10:FF:000177">
    <property type="entry name" value="Cysteine proteinase RD21A"/>
    <property type="match status" value="1"/>
</dbReference>
<keyword evidence="2" id="KW-0788">Thiol protease</keyword>
<dbReference type="CDD" id="cd02248">
    <property type="entry name" value="Peptidase_C1A"/>
    <property type="match status" value="1"/>
</dbReference>
<evidence type="ECO:0000256" key="1">
    <source>
        <dbReference type="ARBA" id="ARBA00008455"/>
    </source>
</evidence>
<dbReference type="Pfam" id="PF00112">
    <property type="entry name" value="Peptidase_C1"/>
    <property type="match status" value="1"/>
</dbReference>
<dbReference type="SUPFAM" id="SSF101447">
    <property type="entry name" value="Formin homology 2 domain (FH2 domain)"/>
    <property type="match status" value="1"/>
</dbReference>
<evidence type="ECO:0000256" key="6">
    <source>
        <dbReference type="SAM" id="SignalP"/>
    </source>
</evidence>
<dbReference type="InterPro" id="IPR025660">
    <property type="entry name" value="Pept_his_AS"/>
</dbReference>
<dbReference type="EMBL" id="MH581092">
    <property type="protein sequence ID" value="QBH22537.1"/>
    <property type="molecule type" value="mRNA"/>
</dbReference>
<sequence>MIDHDKMRDYCLQLRFLAFLITLIRLTSCCLPIDHDQYSNSVRLEDQRVVHEIFREWKENHGKVYEEYSLEWEKRFRIFHENLKYVMEKNRVKKKSQSQHVLGLNKFADLTNEEFRKKYLSRVKNAKRDRPRRKKSMAISCEAPYSLDWRKHGVVTGVKDQGQCGSCWSFSSTGAIEGANAIVTGDLISLSEQELVDCDATNDGCEGGTMDYAFEWVISNGGIDTESNYPYVGTDSTCNTTKEGRKIVTIDSYTDVAEEEDALLCAVIKQPVSVAIDGSAIDFQLYTGGIYDGECSSNPNDIDHAVLIVGYGSEGGEDYWIVKNSWGTSWGMEGYVYIKRNTNLEYGVCAINAMASYPIKDGGSSAAPPPPPYPSPAVVPPPSPPPPPPAPSGCGQYSYCESDETCCCLVEWSDSCLIQGCCEYHNGVCCDGTNYCCPSDYPICDVHDGMCLMNEGDLVGVAAKKRKMAKYKFPWKKSNEANEGIQWKRINQLASSS</sequence>
<dbReference type="InterPro" id="IPR037277">
    <property type="entry name" value="Granulin_sf"/>
</dbReference>
<accession>A0A481SAJ3</accession>
<comment type="similarity">
    <text evidence="1">Belongs to the peptidase C1 family.</text>
</comment>
<keyword evidence="2" id="KW-0645">Protease</keyword>
<feature type="domain" description="Cathepsin propeptide inhibitor" evidence="9">
    <location>
        <begin position="54"/>
        <end position="115"/>
    </location>
</feature>
<feature type="chain" id="PRO_5019800561" evidence="6">
    <location>
        <begin position="30"/>
        <end position="497"/>
    </location>
</feature>
<dbReference type="PROSITE" id="PS00139">
    <property type="entry name" value="THIOL_PROTEASE_CYS"/>
    <property type="match status" value="1"/>
</dbReference>
<keyword evidence="6" id="KW-0732">Signal</keyword>
<dbReference type="PRINTS" id="PR00705">
    <property type="entry name" value="PAPAIN"/>
</dbReference>
<dbReference type="InterPro" id="IPR039417">
    <property type="entry name" value="Peptidase_C1A_papain-like"/>
</dbReference>
<name>A0A481SAJ3_OLDAF</name>
<dbReference type="Pfam" id="PF00396">
    <property type="entry name" value="Granulin"/>
    <property type="match status" value="1"/>
</dbReference>
<keyword evidence="3" id="KW-1015">Disulfide bond</keyword>
<dbReference type="InterPro" id="IPR038765">
    <property type="entry name" value="Papain-like_cys_pep_sf"/>
</dbReference>
<protein>
    <submittedName>
        <fullName evidence="10">Papain-family protein</fullName>
        <ecNumber evidence="10">3.4.22.2</ecNumber>
    </submittedName>
</protein>
<dbReference type="SUPFAM" id="SSF54001">
    <property type="entry name" value="Cysteine proteinases"/>
    <property type="match status" value="1"/>
</dbReference>
<evidence type="ECO:0000259" key="8">
    <source>
        <dbReference type="SMART" id="SM00645"/>
    </source>
</evidence>
<proteinExistence type="evidence at transcript level"/>
<dbReference type="SMART" id="SM00277">
    <property type="entry name" value="GRAN"/>
    <property type="match status" value="1"/>
</dbReference>
<dbReference type="InterPro" id="IPR000169">
    <property type="entry name" value="Pept_cys_AS"/>
</dbReference>
<dbReference type="InterPro" id="IPR013201">
    <property type="entry name" value="Prot_inhib_I29"/>
</dbReference>
<dbReference type="Pfam" id="PF08246">
    <property type="entry name" value="Inhibitor_I29"/>
    <property type="match status" value="1"/>
</dbReference>
<dbReference type="SMART" id="SM00645">
    <property type="entry name" value="Pept_C1"/>
    <property type="match status" value="1"/>
</dbReference>
<dbReference type="SUPFAM" id="SSF57277">
    <property type="entry name" value="Granulin repeat"/>
    <property type="match status" value="1"/>
</dbReference>
<dbReference type="EC" id="3.4.22.2" evidence="10"/>
<dbReference type="PROSITE" id="PS00639">
    <property type="entry name" value="THIOL_PROTEASE_HIS"/>
    <property type="match status" value="1"/>
</dbReference>
<organism evidence="10">
    <name type="scientific">Oldenlandia affinis</name>
    <name type="common">Blue diamond flower</name>
    <name type="synonym">Hedyotis affinis</name>
    <dbReference type="NCBI Taxonomy" id="60225"/>
    <lineage>
        <taxon>Eukaryota</taxon>
        <taxon>Viridiplantae</taxon>
        <taxon>Streptophyta</taxon>
        <taxon>Embryophyta</taxon>
        <taxon>Tracheophyta</taxon>
        <taxon>Spermatophyta</taxon>
        <taxon>Magnoliopsida</taxon>
        <taxon>eudicotyledons</taxon>
        <taxon>Gunneridae</taxon>
        <taxon>Pentapetalae</taxon>
        <taxon>asterids</taxon>
        <taxon>lamiids</taxon>
        <taxon>Gentianales</taxon>
        <taxon>Rubiaceae</taxon>
        <taxon>Rubioideae</taxon>
        <taxon>Spermacoceae</taxon>
        <taxon>Hedyotis-Oldenlandia complex</taxon>
        <taxon>Oldenlandia</taxon>
    </lineage>
</organism>
<dbReference type="AlphaFoldDB" id="A0A481SAJ3"/>
<feature type="signal peptide" evidence="6">
    <location>
        <begin position="1"/>
        <end position="29"/>
    </location>
</feature>
<keyword evidence="4" id="KW-0325">Glycoprotein</keyword>
<dbReference type="Gene3D" id="3.90.70.10">
    <property type="entry name" value="Cysteine proteinases"/>
    <property type="match status" value="1"/>
</dbReference>
<keyword evidence="10" id="KW-0378">Hydrolase</keyword>
<dbReference type="PROSITE" id="PS00640">
    <property type="entry name" value="THIOL_PROTEASE_ASN"/>
    <property type="match status" value="1"/>
</dbReference>
<evidence type="ECO:0000313" key="10">
    <source>
        <dbReference type="EMBL" id="QBH22537.1"/>
    </source>
</evidence>
<feature type="domain" description="Peptidase C1A papain C-terminal" evidence="8">
    <location>
        <begin position="143"/>
        <end position="359"/>
    </location>
</feature>
<dbReference type="InterPro" id="IPR000668">
    <property type="entry name" value="Peptidase_C1A_C"/>
</dbReference>